<evidence type="ECO:0000256" key="6">
    <source>
        <dbReference type="SAM" id="MobiDB-lite"/>
    </source>
</evidence>
<dbReference type="EMBL" id="OX465086">
    <property type="protein sequence ID" value="CAI9262550.1"/>
    <property type="molecule type" value="Genomic_DNA"/>
</dbReference>
<dbReference type="AlphaFoldDB" id="A0AA35V0T8"/>
<evidence type="ECO:0000256" key="5">
    <source>
        <dbReference type="ARBA" id="ARBA00029440"/>
    </source>
</evidence>
<evidence type="ECO:0000313" key="9">
    <source>
        <dbReference type="Proteomes" id="UP001177003"/>
    </source>
</evidence>
<dbReference type="SUPFAM" id="SSF55021">
    <property type="entry name" value="ACT-like"/>
    <property type="match status" value="1"/>
</dbReference>
<keyword evidence="2" id="KW-0057">Aromatic amino acid biosynthesis</keyword>
<dbReference type="Pfam" id="PF00800">
    <property type="entry name" value="PDT"/>
    <property type="match status" value="1"/>
</dbReference>
<evidence type="ECO:0000256" key="2">
    <source>
        <dbReference type="ARBA" id="ARBA00023141"/>
    </source>
</evidence>
<evidence type="ECO:0000256" key="3">
    <source>
        <dbReference type="ARBA" id="ARBA00023222"/>
    </source>
</evidence>
<protein>
    <recommendedName>
        <fullName evidence="7">Prephenate dehydratase domain-containing protein</fullName>
    </recommendedName>
</protein>
<keyword evidence="4" id="KW-0456">Lyase</keyword>
<dbReference type="GO" id="GO:0004664">
    <property type="term" value="F:prephenate dehydratase activity"/>
    <property type="evidence" value="ECO:0007669"/>
    <property type="project" value="InterPro"/>
</dbReference>
<evidence type="ECO:0000313" key="8">
    <source>
        <dbReference type="EMBL" id="CAI9262550.1"/>
    </source>
</evidence>
<dbReference type="InterPro" id="IPR009003">
    <property type="entry name" value="Peptidase_S1_PA"/>
</dbReference>
<keyword evidence="3" id="KW-0584">Phenylalanine biosynthesis</keyword>
<dbReference type="SUPFAM" id="SSF50494">
    <property type="entry name" value="Trypsin-like serine proteases"/>
    <property type="match status" value="1"/>
</dbReference>
<evidence type="ECO:0000259" key="7">
    <source>
        <dbReference type="Pfam" id="PF00800"/>
    </source>
</evidence>
<dbReference type="InterPro" id="IPR045865">
    <property type="entry name" value="ACT-like_dom_sf"/>
</dbReference>
<dbReference type="GO" id="GO:0047769">
    <property type="term" value="F:arogenate dehydratase activity"/>
    <property type="evidence" value="ECO:0007669"/>
    <property type="project" value="TreeGrafter"/>
</dbReference>
<keyword evidence="9" id="KW-1185">Reference proteome</keyword>
<dbReference type="GO" id="GO:0009507">
    <property type="term" value="C:chloroplast"/>
    <property type="evidence" value="ECO:0007669"/>
    <property type="project" value="TreeGrafter"/>
</dbReference>
<dbReference type="Gene3D" id="3.30.70.260">
    <property type="match status" value="1"/>
</dbReference>
<feature type="domain" description="Prephenate dehydratase" evidence="7">
    <location>
        <begin position="190"/>
        <end position="231"/>
    </location>
</feature>
<dbReference type="Gene3D" id="3.40.190.10">
    <property type="entry name" value="Periplasmic binding protein-like II"/>
    <property type="match status" value="1"/>
</dbReference>
<reference evidence="8" key="1">
    <citation type="submission" date="2023-04" db="EMBL/GenBank/DDBJ databases">
        <authorList>
            <person name="Vijverberg K."/>
            <person name="Xiong W."/>
            <person name="Schranz E."/>
        </authorList>
    </citation>
    <scope>NUCLEOTIDE SEQUENCE</scope>
</reference>
<sequence length="284" mass="31478">MICFHKSNLRYMLSEVKDKSGNREDDLFPVSRSAYNQKGSSVGSDVGSPYTDKSPNHHVQIVEKTKTLMERLKSYMHEISDNFINGLLSDMALALLADYLDTEDASSETWSKHSLALGTKGGSSGSPVVDWEGRAVALNAGRKSSSALAFFLPLERVVKALNFLQKGIYSIQDKWEASADSLFDGRSTSESIRDTRAIASSRAIEIGLDILAQTIQDDLDNITRFLILAREPIIPGIDKPHKTSIVFTLEEGPRVLFDSLAVFDLKEINLSKVTFSTTTFYLSR</sequence>
<dbReference type="GO" id="GO:0009094">
    <property type="term" value="P:L-phenylalanine biosynthetic process"/>
    <property type="evidence" value="ECO:0007669"/>
    <property type="project" value="UniProtKB-KW"/>
</dbReference>
<accession>A0AA35V0T8</accession>
<dbReference type="PANTHER" id="PTHR21022:SF20">
    <property type="entry name" value="AROGENATE DEHYDRATASE_PREPHENATE DEHYDRATASE 1, CHLOROPLASTIC"/>
    <property type="match status" value="1"/>
</dbReference>
<evidence type="ECO:0000256" key="4">
    <source>
        <dbReference type="ARBA" id="ARBA00023239"/>
    </source>
</evidence>
<evidence type="ECO:0000256" key="1">
    <source>
        <dbReference type="ARBA" id="ARBA00022605"/>
    </source>
</evidence>
<proteinExistence type="predicted"/>
<organism evidence="8 9">
    <name type="scientific">Lactuca saligna</name>
    <name type="common">Willowleaf lettuce</name>
    <dbReference type="NCBI Taxonomy" id="75948"/>
    <lineage>
        <taxon>Eukaryota</taxon>
        <taxon>Viridiplantae</taxon>
        <taxon>Streptophyta</taxon>
        <taxon>Embryophyta</taxon>
        <taxon>Tracheophyta</taxon>
        <taxon>Spermatophyta</taxon>
        <taxon>Magnoliopsida</taxon>
        <taxon>eudicotyledons</taxon>
        <taxon>Gunneridae</taxon>
        <taxon>Pentapetalae</taxon>
        <taxon>asterids</taxon>
        <taxon>campanulids</taxon>
        <taxon>Asterales</taxon>
        <taxon>Asteraceae</taxon>
        <taxon>Cichorioideae</taxon>
        <taxon>Cichorieae</taxon>
        <taxon>Lactucinae</taxon>
        <taxon>Lactuca</taxon>
    </lineage>
</organism>
<dbReference type="PANTHER" id="PTHR21022">
    <property type="entry name" value="PREPHENATE DEHYDRATASE P PROTEIN"/>
    <property type="match status" value="1"/>
</dbReference>
<comment type="pathway">
    <text evidence="5">Amino-acid biosynthesis.</text>
</comment>
<feature type="region of interest" description="Disordered" evidence="6">
    <location>
        <begin position="36"/>
        <end position="55"/>
    </location>
</feature>
<name>A0AA35V0T8_LACSI</name>
<gene>
    <name evidence="8" type="ORF">LSALG_LOCUS3283</name>
</gene>
<keyword evidence="1" id="KW-0028">Amino-acid biosynthesis</keyword>
<dbReference type="InterPro" id="IPR001086">
    <property type="entry name" value="Preph_deHydtase"/>
</dbReference>
<dbReference type="SUPFAM" id="SSF53850">
    <property type="entry name" value="Periplasmic binding protein-like II"/>
    <property type="match status" value="1"/>
</dbReference>
<dbReference type="Proteomes" id="UP001177003">
    <property type="component" value="Chromosome 0"/>
</dbReference>